<feature type="compositionally biased region" description="Polar residues" evidence="5">
    <location>
        <begin position="90"/>
        <end position="110"/>
    </location>
</feature>
<comment type="subcellular location">
    <subcellularLocation>
        <location evidence="1">Cell envelope</location>
    </subcellularLocation>
</comment>
<dbReference type="AlphaFoldDB" id="A0AB73T684"/>
<evidence type="ECO:0000313" key="6">
    <source>
        <dbReference type="EMBL" id="PWJ76576.1"/>
    </source>
</evidence>
<evidence type="ECO:0000256" key="5">
    <source>
        <dbReference type="SAM" id="MobiDB-lite"/>
    </source>
</evidence>
<feature type="region of interest" description="Disordered" evidence="5">
    <location>
        <begin position="42"/>
        <end position="110"/>
    </location>
</feature>
<keyword evidence="4" id="KW-0732">Signal</keyword>
<dbReference type="PANTHER" id="PTHR43649:SF31">
    <property type="entry name" value="SN-GLYCEROL-3-PHOSPHATE-BINDING PERIPLASMIC PROTEIN UGPB"/>
    <property type="match status" value="1"/>
</dbReference>
<dbReference type="Proteomes" id="UP000245412">
    <property type="component" value="Unassembled WGS sequence"/>
</dbReference>
<evidence type="ECO:0000256" key="3">
    <source>
        <dbReference type="ARBA" id="ARBA00022448"/>
    </source>
</evidence>
<name>A0AB73T684_9FIRM</name>
<dbReference type="EMBL" id="QGGY01000004">
    <property type="protein sequence ID" value="PWJ76576.1"/>
    <property type="molecule type" value="Genomic_DNA"/>
</dbReference>
<dbReference type="CDD" id="cd13585">
    <property type="entry name" value="PBP2_TMBP_like"/>
    <property type="match status" value="1"/>
</dbReference>
<comment type="similarity">
    <text evidence="2">Belongs to the bacterial solute-binding protein 1 family.</text>
</comment>
<dbReference type="PANTHER" id="PTHR43649">
    <property type="entry name" value="ARABINOSE-BINDING PROTEIN-RELATED"/>
    <property type="match status" value="1"/>
</dbReference>
<dbReference type="InterPro" id="IPR006059">
    <property type="entry name" value="SBP"/>
</dbReference>
<keyword evidence="3" id="KW-0813">Transport</keyword>
<dbReference type="Pfam" id="PF01547">
    <property type="entry name" value="SBP_bac_1"/>
    <property type="match status" value="1"/>
</dbReference>
<reference evidence="6 7" key="1">
    <citation type="submission" date="2018-05" db="EMBL/GenBank/DDBJ databases">
        <authorList>
            <person name="Goeker M."/>
            <person name="Huntemann M."/>
            <person name="Clum A."/>
            <person name="Pillay M."/>
            <person name="Palaniappan K."/>
            <person name="Varghese N."/>
            <person name="Mikhailova N."/>
            <person name="Stamatis D."/>
            <person name="Reddy T."/>
            <person name="Daum C."/>
            <person name="Shapiro N."/>
            <person name="Ivanova N."/>
            <person name="Kyrpides N."/>
            <person name="Woyke T."/>
        </authorList>
    </citation>
    <scope>NUCLEOTIDE SEQUENCE [LARGE SCALE GENOMIC DNA]</scope>
    <source>
        <strain evidence="6 7">DSM 26524</strain>
    </source>
</reference>
<keyword evidence="7" id="KW-1185">Reference proteome</keyword>
<gene>
    <name evidence="6" type="ORF">C7383_10421</name>
</gene>
<organism evidence="6 7">
    <name type="scientific">Murimonas intestini</name>
    <dbReference type="NCBI Taxonomy" id="1337051"/>
    <lineage>
        <taxon>Bacteria</taxon>
        <taxon>Bacillati</taxon>
        <taxon>Bacillota</taxon>
        <taxon>Clostridia</taxon>
        <taxon>Lachnospirales</taxon>
        <taxon>Lachnospiraceae</taxon>
        <taxon>Murimonas</taxon>
    </lineage>
</organism>
<protein>
    <submittedName>
        <fullName evidence="6">Carbohydrate ABC transporter substrate-binding protein (CUT1 family)</fullName>
    </submittedName>
</protein>
<evidence type="ECO:0000313" key="7">
    <source>
        <dbReference type="Proteomes" id="UP000245412"/>
    </source>
</evidence>
<evidence type="ECO:0000256" key="1">
    <source>
        <dbReference type="ARBA" id="ARBA00004196"/>
    </source>
</evidence>
<evidence type="ECO:0000256" key="4">
    <source>
        <dbReference type="ARBA" id="ARBA00022729"/>
    </source>
</evidence>
<dbReference type="InterPro" id="IPR050490">
    <property type="entry name" value="Bact_solute-bd_prot1"/>
</dbReference>
<dbReference type="GO" id="GO:0030313">
    <property type="term" value="C:cell envelope"/>
    <property type="evidence" value="ECO:0007669"/>
    <property type="project" value="UniProtKB-SubCell"/>
</dbReference>
<evidence type="ECO:0000256" key="2">
    <source>
        <dbReference type="ARBA" id="ARBA00008520"/>
    </source>
</evidence>
<dbReference type="Gene3D" id="3.40.190.10">
    <property type="entry name" value="Periplasmic binding protein-like II"/>
    <property type="match status" value="1"/>
</dbReference>
<comment type="caution">
    <text evidence="6">The sequence shown here is derived from an EMBL/GenBank/DDBJ whole genome shotgun (WGS) entry which is preliminary data.</text>
</comment>
<feature type="compositionally biased region" description="Basic and acidic residues" evidence="5">
    <location>
        <begin position="65"/>
        <end position="89"/>
    </location>
</feature>
<proteinExistence type="inferred from homology"/>
<dbReference type="SUPFAM" id="SSF53850">
    <property type="entry name" value="Periplasmic binding protein-like II"/>
    <property type="match status" value="1"/>
</dbReference>
<sequence length="493" mass="53882">MQNVENDIESVRKKTEERYENVKKYKRLMTLLMAGTVAVSMSACGGSDNAKEKDTAKTEAGTTEAKSESTEAKKDNAATESTEAEKDSTAAESESTAPENDNASAEESSVSGELKMIFWDSNQEPGLVKMAEGFMKHNPDCKVTVETVPWDEYWTKLQAAAQGGNMPDIVVMHPDEVKNYAEGGMLMDLSDVLAGDVANASNFPQYVVDDFKVDEAYYGIPKDIGTLGLYYNKDLFDAANVEYPTADWTWDDMMSAAEKLTDKEKGIYGIAAANDGQNFYWNLVWQNGGEVFDEEKNLCTFDSPEAIEAMKYAVSFIEKGYSPNSADLANLSPDEYFESGKVAMNFGGSWMLTEYLNVDTLNFGVAELPTGKEKGVICSGMAFSVAANTKNPEAAKKLVEYLGSEEGQTLQAESGVAIPAFNGTQDPWIAKYEVDVSPFVTCAEYGHTSPGFTTSTSDASAILEEYMPQVFSLKLPVEDAMKTITEEINASMQ</sequence>
<accession>A0AB73T684</accession>